<accession>A0A8J5X8J2</accession>
<feature type="region of interest" description="Disordered" evidence="2">
    <location>
        <begin position="285"/>
        <end position="318"/>
    </location>
</feature>
<proteinExistence type="inferred from homology"/>
<dbReference type="SUPFAM" id="SSF56112">
    <property type="entry name" value="Protein kinase-like (PK-like)"/>
    <property type="match status" value="1"/>
</dbReference>
<feature type="domain" description="ABC1 atypical kinase-like" evidence="4">
    <location>
        <begin position="332"/>
        <end position="439"/>
    </location>
</feature>
<evidence type="ECO:0000256" key="1">
    <source>
        <dbReference type="ARBA" id="ARBA00009670"/>
    </source>
</evidence>
<dbReference type="Gene3D" id="1.10.510.10">
    <property type="entry name" value="Transferase(Phosphotransferase) domain 1"/>
    <property type="match status" value="1"/>
</dbReference>
<dbReference type="Proteomes" id="UP000751190">
    <property type="component" value="Unassembled WGS sequence"/>
</dbReference>
<feature type="chain" id="PRO_5035189117" description="ABC1 atypical kinase-like domain-containing protein" evidence="3">
    <location>
        <begin position="20"/>
        <end position="627"/>
    </location>
</feature>
<evidence type="ECO:0000256" key="2">
    <source>
        <dbReference type="SAM" id="MobiDB-lite"/>
    </source>
</evidence>
<name>A0A8J5X8J2_DIALT</name>
<dbReference type="AlphaFoldDB" id="A0A8J5X8J2"/>
<evidence type="ECO:0000256" key="3">
    <source>
        <dbReference type="SAM" id="SignalP"/>
    </source>
</evidence>
<feature type="domain" description="ABC1 atypical kinase-like" evidence="4">
    <location>
        <begin position="130"/>
        <end position="261"/>
    </location>
</feature>
<reference evidence="5" key="1">
    <citation type="submission" date="2021-05" db="EMBL/GenBank/DDBJ databases">
        <title>The genome of the haptophyte Pavlova lutheri (Diacronema luteri, Pavlovales) - a model for lipid biosynthesis in eukaryotic algae.</title>
        <authorList>
            <person name="Hulatt C.J."/>
            <person name="Posewitz M.C."/>
        </authorList>
    </citation>
    <scope>NUCLEOTIDE SEQUENCE</scope>
    <source>
        <strain evidence="5">NIVA-4/92</strain>
    </source>
</reference>
<dbReference type="CDD" id="cd05121">
    <property type="entry name" value="ABC1_ADCK3-like"/>
    <property type="match status" value="1"/>
</dbReference>
<dbReference type="Pfam" id="PF03109">
    <property type="entry name" value="ABC1"/>
    <property type="match status" value="2"/>
</dbReference>
<comment type="caution">
    <text evidence="5">The sequence shown here is derived from an EMBL/GenBank/DDBJ whole genome shotgun (WGS) entry which is preliminary data.</text>
</comment>
<dbReference type="EMBL" id="JAGTXO010000051">
    <property type="protein sequence ID" value="KAG8458445.1"/>
    <property type="molecule type" value="Genomic_DNA"/>
</dbReference>
<dbReference type="InterPro" id="IPR004147">
    <property type="entry name" value="ABC1_dom"/>
</dbReference>
<dbReference type="PANTHER" id="PTHR10566">
    <property type="entry name" value="CHAPERONE-ACTIVITY OF BC1 COMPLEX CABC1 -RELATED"/>
    <property type="match status" value="1"/>
</dbReference>
<protein>
    <recommendedName>
        <fullName evidence="4">ABC1 atypical kinase-like domain-containing protein</fullName>
    </recommendedName>
</protein>
<gene>
    <name evidence="5" type="ORF">KFE25_004323</name>
</gene>
<comment type="similarity">
    <text evidence="1">Belongs to the protein kinase superfamily. ADCK protein kinase family.</text>
</comment>
<evidence type="ECO:0000313" key="6">
    <source>
        <dbReference type="Proteomes" id="UP000751190"/>
    </source>
</evidence>
<organism evidence="5 6">
    <name type="scientific">Diacronema lutheri</name>
    <name type="common">Unicellular marine alga</name>
    <name type="synonym">Monochrysis lutheri</name>
    <dbReference type="NCBI Taxonomy" id="2081491"/>
    <lineage>
        <taxon>Eukaryota</taxon>
        <taxon>Haptista</taxon>
        <taxon>Haptophyta</taxon>
        <taxon>Pavlovophyceae</taxon>
        <taxon>Pavlovales</taxon>
        <taxon>Pavlovaceae</taxon>
        <taxon>Diacronema</taxon>
    </lineage>
</organism>
<dbReference type="PANTHER" id="PTHR10566:SF113">
    <property type="entry name" value="PROTEIN ACTIVITY OF BC1 COMPLEX KINASE 7, CHLOROPLASTIC"/>
    <property type="match status" value="1"/>
</dbReference>
<keyword evidence="6" id="KW-1185">Reference proteome</keyword>
<sequence>MHHVRRALALAVGAPVCGAVLLDAASGPVREEMLPRVWDSETVASVWARRPVRVLARAGAVLGELAPLGGALALDAARGALGEAGAQASHARALRDSLVRLGPAFIKLGQALSSRPDVLPAAALKELESLVDACPSYPDEQARAIVLAELGCPFDELFDTAEFGSAPVAAASLGQVYRVRERATGDVLALKVQRPGMMRAISLDLQLLGLLATAADALGAAFTRQQPYHRELLRAFSAGAWSELDYEHEADNQAMFRTNFGCDGQPRADSARARTPWQRLVSRADAPAPRAVDGADGAHGGGARASRRTPPAVTADATPAVTRASARAVWSRRVYIPMVYRGLTSRRVLATEWVQGEYLARSPPDVIARLVPIGIACFLQQLLQDGLFHADAHPGNLIVTTDGRLALIDFGLCARVPAPDTRKIGAAILHALDGDVPRLLDDAIALGFLPADVDRVALTPLLRRVLATSTDAVLRDAARAGAGGGAEPPAGARRESYAAVMRRRRHFGTITDDLNNIFFRFPFRVPDYFALITRALVVLEGIALTADPSFDLLESAAPWVARHALRDALETRGDGAERADAATARRVAIATAASPQRAASRLAAKLAAGDVVAAASPSEQRARTSSF</sequence>
<dbReference type="InterPro" id="IPR011009">
    <property type="entry name" value="Kinase-like_dom_sf"/>
</dbReference>
<dbReference type="OrthoDB" id="427480at2759"/>
<evidence type="ECO:0000313" key="5">
    <source>
        <dbReference type="EMBL" id="KAG8458445.1"/>
    </source>
</evidence>
<dbReference type="OMA" id="ADEEFRH"/>
<dbReference type="InterPro" id="IPR050154">
    <property type="entry name" value="UbiB_kinase"/>
</dbReference>
<evidence type="ECO:0000259" key="4">
    <source>
        <dbReference type="Pfam" id="PF03109"/>
    </source>
</evidence>
<keyword evidence="3" id="KW-0732">Signal</keyword>
<feature type="signal peptide" evidence="3">
    <location>
        <begin position="1"/>
        <end position="19"/>
    </location>
</feature>
<feature type="compositionally biased region" description="Low complexity" evidence="2">
    <location>
        <begin position="308"/>
        <end position="318"/>
    </location>
</feature>